<evidence type="ECO:0000313" key="1">
    <source>
        <dbReference type="EMBL" id="GGE33180.1"/>
    </source>
</evidence>
<dbReference type="Gene3D" id="3.50.50.60">
    <property type="entry name" value="FAD/NAD(P)-binding domain"/>
    <property type="match status" value="1"/>
</dbReference>
<dbReference type="SUPFAM" id="SSF51905">
    <property type="entry name" value="FAD/NAD(P)-binding domain"/>
    <property type="match status" value="1"/>
</dbReference>
<sequence>MSTSKFDIGIVGGGVSGLHLALALVNDAYFKDYKIALFEKGPKTENDKTWSFWEDGKGKWDKLIYKAWSKGKIYAQNQKVDLQLNPYSYKMLRSIDFYTYAYQQLENASNVEVIYEAVVDISEHENLVHISTSESEYTSKLVFNSRIPDFNTIKNQADFTLLQHFKGWFIKTKKATFDPSEFTMMDYRYKDGDLTSFVYVLPVSENIALVEYTYFTPELVEDKTYDEFLKKYIQDQYTTDEYEIIDQEKGIIPMSNYNFDENHTEKIIQIGTAGGWVKASSGYSFKNAEKKAQKIVKNLKDNISPIHKLSHPKYKHYDTLFLNVLYENNHLGEKVFYKLYAKNNIQTLLRFLDEETNYVEDLSIIKSLTSIKFINAFFNHLFK</sequence>
<reference evidence="2" key="1">
    <citation type="journal article" date="2019" name="Int. J. Syst. Evol. Microbiol.">
        <title>The Global Catalogue of Microorganisms (GCM) 10K type strain sequencing project: providing services to taxonomists for standard genome sequencing and annotation.</title>
        <authorList>
            <consortium name="The Broad Institute Genomics Platform"/>
            <consortium name="The Broad Institute Genome Sequencing Center for Infectious Disease"/>
            <person name="Wu L."/>
            <person name="Ma J."/>
        </authorList>
    </citation>
    <scope>NUCLEOTIDE SEQUENCE [LARGE SCALE GENOMIC DNA]</scope>
    <source>
        <strain evidence="2">CGMCC 1.12931</strain>
    </source>
</reference>
<dbReference type="Proteomes" id="UP000599179">
    <property type="component" value="Unassembled WGS sequence"/>
</dbReference>
<name>A0ABQ1SGS1_9FLAO</name>
<gene>
    <name evidence="1" type="primary">crtY</name>
    <name evidence="1" type="ORF">GCM10010832_11760</name>
</gene>
<dbReference type="InterPro" id="IPR036188">
    <property type="entry name" value="FAD/NAD-bd_sf"/>
</dbReference>
<protein>
    <submittedName>
        <fullName evidence="1">Lycopene cyclase</fullName>
    </submittedName>
</protein>
<accession>A0ABQ1SGS1</accession>
<organism evidence="1 2">
    <name type="scientific">Psychroflexus planctonicus</name>
    <dbReference type="NCBI Taxonomy" id="1526575"/>
    <lineage>
        <taxon>Bacteria</taxon>
        <taxon>Pseudomonadati</taxon>
        <taxon>Bacteroidota</taxon>
        <taxon>Flavobacteriia</taxon>
        <taxon>Flavobacteriales</taxon>
        <taxon>Flavobacteriaceae</taxon>
        <taxon>Psychroflexus</taxon>
    </lineage>
</organism>
<proteinExistence type="predicted"/>
<comment type="caution">
    <text evidence="1">The sequence shown here is derived from an EMBL/GenBank/DDBJ whole genome shotgun (WGS) entry which is preliminary data.</text>
</comment>
<evidence type="ECO:0000313" key="2">
    <source>
        <dbReference type="Proteomes" id="UP000599179"/>
    </source>
</evidence>
<keyword evidence="2" id="KW-1185">Reference proteome</keyword>
<dbReference type="Pfam" id="PF05834">
    <property type="entry name" value="Lycopene_cycl"/>
    <property type="match status" value="1"/>
</dbReference>
<dbReference type="EMBL" id="BMGM01000004">
    <property type="protein sequence ID" value="GGE33180.1"/>
    <property type="molecule type" value="Genomic_DNA"/>
</dbReference>
<dbReference type="RefSeq" id="WP_188458168.1">
    <property type="nucleotide sequence ID" value="NZ_BMGM01000004.1"/>
</dbReference>